<feature type="transmembrane region" description="Helical" evidence="2">
    <location>
        <begin position="6"/>
        <end position="23"/>
    </location>
</feature>
<dbReference type="EMBL" id="RHHU01000003">
    <property type="protein sequence ID" value="RNB88607.1"/>
    <property type="molecule type" value="Genomic_DNA"/>
</dbReference>
<keyword evidence="2" id="KW-0812">Transmembrane</keyword>
<dbReference type="Proteomes" id="UP000269573">
    <property type="component" value="Unassembled WGS sequence"/>
</dbReference>
<dbReference type="InterPro" id="IPR008756">
    <property type="entry name" value="Peptidase_M56"/>
</dbReference>
<feature type="transmembrane region" description="Helical" evidence="2">
    <location>
        <begin position="218"/>
        <end position="240"/>
    </location>
</feature>
<evidence type="ECO:0000259" key="3">
    <source>
        <dbReference type="Pfam" id="PF00905"/>
    </source>
</evidence>
<dbReference type="NCBIfam" id="NF000326">
    <property type="entry name" value="blaR1_generic"/>
    <property type="match status" value="1"/>
</dbReference>
<dbReference type="Pfam" id="PF00905">
    <property type="entry name" value="Transpeptidase"/>
    <property type="match status" value="1"/>
</dbReference>
<keyword evidence="6" id="KW-1185">Reference proteome</keyword>
<accession>A0A3M8DNQ5</accession>
<sequence length="598" mass="68009">MFLTHFLTCLIVSSFSMAVILLTKKIFQRNLSARWHYNIWYLLFVALLIPFIPKPLLSLGSAFPLDAFHSDSWLGGLEAIAQSPAQEKANWLNDFAVSVDRATPAYLDHLVVIIWVAGMLLFTVPAIHAVLKMEKIKKSTSRIQNPELLRLLEECKQRVQLSGELIVGESPLVQSPMMFGLRRTYIVFPLGFQEWLSQNEIRYVLLHELSHSKNKDNLSNFLIVLFQLLYWFSPLVWIAFREMRVDREIACDSDVLQTLDERSHVEYGHTIIQFVGKVSKQKRFVLESEMGSSKEQLKRRIQKIATFQMESTQLRTKSIAVFILAGAIVISQIPLVTAIANDNTSYPFHGDNADYEDLASFFAGYDGSFVLYDQKADRYSIYNKQQSESRVSPDSTYKIYSALFALESHVITNDHSTLAWRGVPSPYAEWNRDQTLNTAMKSSVNWYFQELDQATGIDHLQAYLSQIGYGNENVSGGVDSFWMESSLKISPVEQVLLLRSFYFNQFGFQEPHIQTVKNAIALEEKDGALLSGKTGTGAVNHKETNGWFIGYVETKGNTYFFATNIQGKEHSSGSKAAEITLSILKEKGIYESPRRVNR</sequence>
<protein>
    <submittedName>
        <fullName evidence="5">BlaR1 family beta-lactam sensor/signal transducer</fullName>
    </submittedName>
</protein>
<dbReference type="SUPFAM" id="SSF56601">
    <property type="entry name" value="beta-lactamase/transpeptidase-like"/>
    <property type="match status" value="1"/>
</dbReference>
<evidence type="ECO:0000313" key="6">
    <source>
        <dbReference type="Proteomes" id="UP000269573"/>
    </source>
</evidence>
<dbReference type="InterPro" id="IPR012338">
    <property type="entry name" value="Beta-lactam/transpept-like"/>
</dbReference>
<dbReference type="AlphaFoldDB" id="A0A3M8DNQ5"/>
<comment type="caution">
    <text evidence="5">The sequence shown here is derived from an EMBL/GenBank/DDBJ whole genome shotgun (WGS) entry which is preliminary data.</text>
</comment>
<evidence type="ECO:0000256" key="1">
    <source>
        <dbReference type="ARBA" id="ARBA00011075"/>
    </source>
</evidence>
<dbReference type="Gene3D" id="3.30.2010.10">
    <property type="entry name" value="Metalloproteases ('zincins'), catalytic domain"/>
    <property type="match status" value="1"/>
</dbReference>
<proteinExistence type="inferred from homology"/>
<keyword evidence="2" id="KW-0472">Membrane</keyword>
<organism evidence="5 6">
    <name type="scientific">Brevibacillus nitrificans</name>
    <dbReference type="NCBI Taxonomy" id="651560"/>
    <lineage>
        <taxon>Bacteria</taxon>
        <taxon>Bacillati</taxon>
        <taxon>Bacillota</taxon>
        <taxon>Bacilli</taxon>
        <taxon>Bacillales</taxon>
        <taxon>Paenibacillaceae</taxon>
        <taxon>Brevibacillus</taxon>
    </lineage>
</organism>
<feature type="transmembrane region" description="Helical" evidence="2">
    <location>
        <begin position="110"/>
        <end position="131"/>
    </location>
</feature>
<feature type="domain" description="Penicillin-binding protein transpeptidase" evidence="3">
    <location>
        <begin position="368"/>
        <end position="584"/>
    </location>
</feature>
<dbReference type="PANTHER" id="PTHR34978">
    <property type="entry name" value="POSSIBLE SENSOR-TRANSDUCER PROTEIN BLAR"/>
    <property type="match status" value="1"/>
</dbReference>
<feature type="domain" description="Peptidase M56" evidence="4">
    <location>
        <begin position="7"/>
        <end position="303"/>
    </location>
</feature>
<evidence type="ECO:0000259" key="4">
    <source>
        <dbReference type="Pfam" id="PF05569"/>
    </source>
</evidence>
<dbReference type="InterPro" id="IPR052173">
    <property type="entry name" value="Beta-lactam_resp_regulator"/>
</dbReference>
<keyword evidence="2" id="KW-1133">Transmembrane helix</keyword>
<feature type="transmembrane region" description="Helical" evidence="2">
    <location>
        <begin position="35"/>
        <end position="53"/>
    </location>
</feature>
<dbReference type="Pfam" id="PF05569">
    <property type="entry name" value="Peptidase_M56"/>
    <property type="match status" value="1"/>
</dbReference>
<dbReference type="RefSeq" id="WP_122922708.1">
    <property type="nucleotide sequence ID" value="NZ_RHHU01000003.1"/>
</dbReference>
<name>A0A3M8DNQ5_9BACL</name>
<reference evidence="5 6" key="1">
    <citation type="submission" date="2018-10" db="EMBL/GenBank/DDBJ databases">
        <title>Phylogenomics of Brevibacillus.</title>
        <authorList>
            <person name="Dunlap C."/>
        </authorList>
    </citation>
    <scope>NUCLEOTIDE SEQUENCE [LARGE SCALE GENOMIC DNA]</scope>
    <source>
        <strain evidence="5 6">JCM 15774</strain>
    </source>
</reference>
<dbReference type="InterPro" id="IPR001460">
    <property type="entry name" value="PCN-bd_Tpept"/>
</dbReference>
<dbReference type="CDD" id="cd07341">
    <property type="entry name" value="M56_BlaR1_MecR1_like"/>
    <property type="match status" value="1"/>
</dbReference>
<dbReference type="GO" id="GO:0008658">
    <property type="term" value="F:penicillin binding"/>
    <property type="evidence" value="ECO:0007669"/>
    <property type="project" value="InterPro"/>
</dbReference>
<comment type="similarity">
    <text evidence="1">Belongs to the peptidase M56 family.</text>
</comment>
<evidence type="ECO:0000313" key="5">
    <source>
        <dbReference type="EMBL" id="RNB88607.1"/>
    </source>
</evidence>
<evidence type="ECO:0000256" key="2">
    <source>
        <dbReference type="SAM" id="Phobius"/>
    </source>
</evidence>
<dbReference type="PANTHER" id="PTHR34978:SF3">
    <property type="entry name" value="SLR0241 PROTEIN"/>
    <property type="match status" value="1"/>
</dbReference>
<gene>
    <name evidence="5" type="primary">blaR1</name>
    <name evidence="5" type="ORF">EDM59_05700</name>
</gene>
<dbReference type="Gene3D" id="3.40.710.10">
    <property type="entry name" value="DD-peptidase/beta-lactamase superfamily"/>
    <property type="match status" value="1"/>
</dbReference>